<keyword evidence="1" id="KW-0732">Signal</keyword>
<evidence type="ECO:0000313" key="2">
    <source>
        <dbReference type="EMBL" id="MEN5376756.1"/>
    </source>
</evidence>
<proteinExistence type="predicted"/>
<feature type="chain" id="PRO_5045257390" description="SH3 domain-containing protein" evidence="1">
    <location>
        <begin position="23"/>
        <end position="406"/>
    </location>
</feature>
<sequence>MLGRLYRLFAVLLCFTTLDTVAQSAGDRPVYTSEWGHLYRTENNKMDLLGIFPTEAPVYVLDSTKTQYKVQVSNGDIGFIMKQPLQRAMFGKRSAGEPAQYFYRGTQGSQCPHFFVQVSELRVRKAPDVSSTAVRRARLNELVCIDYFPLYTDGWVYVGDHFHERPEFIQAKFLGAELTYDKVLKEYLKVKGKDQKQEILWVGRLREIAWNDDKKLKQALTFWKESFENAGLQDPKVDIDFELYLADRFQVRPAFDVVEKQVTSLRMHFDWKGLLLYDGKITESQMKQLQMQKVSVIPDMPECGWEPVYYYRSDNNIVAFEENVKGKVFGSVYQVTLSNELALWMGEERIDMNYDEKEFVKHFGHLVSTDWIGAPHVYRIPDGDAGLFMITFENGKAVRYECMFYC</sequence>
<organism evidence="2 3">
    <name type="scientific">Sphingobacterium kitahiroshimense</name>
    <dbReference type="NCBI Taxonomy" id="470446"/>
    <lineage>
        <taxon>Bacteria</taxon>
        <taxon>Pseudomonadati</taxon>
        <taxon>Bacteroidota</taxon>
        <taxon>Sphingobacteriia</taxon>
        <taxon>Sphingobacteriales</taxon>
        <taxon>Sphingobacteriaceae</taxon>
        <taxon>Sphingobacterium</taxon>
    </lineage>
</organism>
<feature type="signal peptide" evidence="1">
    <location>
        <begin position="1"/>
        <end position="22"/>
    </location>
</feature>
<dbReference type="EMBL" id="JBDJNQ010000002">
    <property type="protein sequence ID" value="MEN5376756.1"/>
    <property type="molecule type" value="Genomic_DNA"/>
</dbReference>
<keyword evidence="3" id="KW-1185">Reference proteome</keyword>
<evidence type="ECO:0008006" key="4">
    <source>
        <dbReference type="Google" id="ProtNLM"/>
    </source>
</evidence>
<evidence type="ECO:0000256" key="1">
    <source>
        <dbReference type="SAM" id="SignalP"/>
    </source>
</evidence>
<comment type="caution">
    <text evidence="2">The sequence shown here is derived from an EMBL/GenBank/DDBJ whole genome shotgun (WGS) entry which is preliminary data.</text>
</comment>
<dbReference type="RefSeq" id="WP_183917536.1">
    <property type="nucleotide sequence ID" value="NZ_JBDJNQ010000002.1"/>
</dbReference>
<gene>
    <name evidence="2" type="ORF">ABE541_05725</name>
</gene>
<evidence type="ECO:0000313" key="3">
    <source>
        <dbReference type="Proteomes" id="UP001409291"/>
    </source>
</evidence>
<name>A0ABV0BPV4_9SPHI</name>
<accession>A0ABV0BPV4</accession>
<dbReference type="Proteomes" id="UP001409291">
    <property type="component" value="Unassembled WGS sequence"/>
</dbReference>
<reference evidence="2 3" key="1">
    <citation type="submission" date="2024-04" db="EMBL/GenBank/DDBJ databases">
        <title>WGS of bacteria from Torrens River.</title>
        <authorList>
            <person name="Wyrsch E.R."/>
            <person name="Drigo B."/>
        </authorList>
    </citation>
    <scope>NUCLEOTIDE SEQUENCE [LARGE SCALE GENOMIC DNA]</scope>
    <source>
        <strain evidence="2 3">TWI391</strain>
    </source>
</reference>
<protein>
    <recommendedName>
        <fullName evidence="4">SH3 domain-containing protein</fullName>
    </recommendedName>
</protein>